<name>A0ABT3C8I5_9MYCO</name>
<keyword evidence="1" id="KW-1133">Transmembrane helix</keyword>
<organism evidence="2 3">
    <name type="scientific">Mycolicibacterium komossense</name>
    <dbReference type="NCBI Taxonomy" id="1779"/>
    <lineage>
        <taxon>Bacteria</taxon>
        <taxon>Bacillati</taxon>
        <taxon>Actinomycetota</taxon>
        <taxon>Actinomycetes</taxon>
        <taxon>Mycobacteriales</taxon>
        <taxon>Mycobacteriaceae</taxon>
        <taxon>Mycolicibacterium</taxon>
    </lineage>
</organism>
<feature type="transmembrane region" description="Helical" evidence="1">
    <location>
        <begin position="135"/>
        <end position="159"/>
    </location>
</feature>
<dbReference type="RefSeq" id="WP_264066558.1">
    <property type="nucleotide sequence ID" value="NZ_JACKTY010000018.1"/>
</dbReference>
<feature type="transmembrane region" description="Helical" evidence="1">
    <location>
        <begin position="80"/>
        <end position="113"/>
    </location>
</feature>
<protein>
    <submittedName>
        <fullName evidence="2">DUF456 domain-containing protein</fullName>
    </submittedName>
</protein>
<dbReference type="Proteomes" id="UP001526201">
    <property type="component" value="Unassembled WGS sequence"/>
</dbReference>
<comment type="caution">
    <text evidence="2">The sequence shown here is derived from an EMBL/GenBank/DDBJ whole genome shotgun (WGS) entry which is preliminary data.</text>
</comment>
<gene>
    <name evidence="2" type="ORF">H7J73_06875</name>
</gene>
<reference evidence="2 3" key="1">
    <citation type="journal article" date="2022" name="BMC Genomics">
        <title>Comparative genome analysis of mycobacteria focusing on tRNA and non-coding RNA.</title>
        <authorList>
            <person name="Behra P.R.K."/>
            <person name="Pettersson B.M.F."/>
            <person name="Ramesh M."/>
            <person name="Das S."/>
            <person name="Dasgupta S."/>
            <person name="Kirsebom L.A."/>
        </authorList>
    </citation>
    <scope>NUCLEOTIDE SEQUENCE [LARGE SCALE GENOMIC DNA]</scope>
    <source>
        <strain evidence="2 3">DSM 44078</strain>
    </source>
</reference>
<dbReference type="InterPro" id="IPR007403">
    <property type="entry name" value="DUF456"/>
</dbReference>
<keyword evidence="3" id="KW-1185">Reference proteome</keyword>
<evidence type="ECO:0000313" key="3">
    <source>
        <dbReference type="Proteomes" id="UP001526201"/>
    </source>
</evidence>
<proteinExistence type="predicted"/>
<dbReference type="PANTHER" id="PTHR39165:SF1">
    <property type="entry name" value="DUF456 DOMAIN-CONTAINING PROTEIN"/>
    <property type="match status" value="1"/>
</dbReference>
<accession>A0ABT3C8I5</accession>
<evidence type="ECO:0000256" key="1">
    <source>
        <dbReference type="SAM" id="Phobius"/>
    </source>
</evidence>
<sequence length="160" mass="16674">MSTGGIVLVALAIAVGLVGIIVPLLPGAMLVYAAIAVWAVVEHTMTSWVALGIVTVLIGGSTVIKYLWPARRMRRADVGRWSLVAGALFGIVGFFVIPVLGLVVGFVLGVYLAELTLRGDARRAWTSTVHALKGVALSVGVELCGALLSTIVWVVALLVS</sequence>
<dbReference type="EMBL" id="JACKTY010000018">
    <property type="protein sequence ID" value="MCV7225755.1"/>
    <property type="molecule type" value="Genomic_DNA"/>
</dbReference>
<dbReference type="PANTHER" id="PTHR39165">
    <property type="entry name" value="IG HYPOTHETICAL 17883"/>
    <property type="match status" value="1"/>
</dbReference>
<feature type="transmembrane region" description="Helical" evidence="1">
    <location>
        <begin position="46"/>
        <end position="68"/>
    </location>
</feature>
<keyword evidence="1" id="KW-0812">Transmembrane</keyword>
<evidence type="ECO:0000313" key="2">
    <source>
        <dbReference type="EMBL" id="MCV7225755.1"/>
    </source>
</evidence>
<keyword evidence="1" id="KW-0472">Membrane</keyword>
<dbReference type="Pfam" id="PF04306">
    <property type="entry name" value="DUF456"/>
    <property type="match status" value="1"/>
</dbReference>
<feature type="transmembrane region" description="Helical" evidence="1">
    <location>
        <begin position="7"/>
        <end position="40"/>
    </location>
</feature>